<evidence type="ECO:0000256" key="4">
    <source>
        <dbReference type="ARBA" id="ARBA00012438"/>
    </source>
</evidence>
<evidence type="ECO:0000313" key="22">
    <source>
        <dbReference type="EMBL" id="POY35961.1"/>
    </source>
</evidence>
<sequence>MDPKEKELYLAIIIAIVLFSIIIIYFIVSLILYQRRFIALQKERINAEINTLENERKRVASELHDGIGPLISSVKLYINSLDVPKDDDEIVQKAGLYIDDIMQNIRQISNNLMPNTLVRKGLHAAIVEFVAKSDNQNNVKINYSCETPDLSIDKETEINVFRIIQEIINNTIKHSGATQLMIKLSKENKQLLLQTRDNGKGFDFEAMKNKDVTSTGGLGLKNLESRVEVLGGHLFHKSEVNKGVAFIFEIPINQKENN</sequence>
<dbReference type="Pfam" id="PF07730">
    <property type="entry name" value="HisKA_3"/>
    <property type="match status" value="1"/>
</dbReference>
<keyword evidence="6" id="KW-0004">4Fe-4S</keyword>
<keyword evidence="14" id="KW-0408">Iron</keyword>
<keyword evidence="20" id="KW-1133">Transmembrane helix</keyword>
<keyword evidence="10" id="KW-0479">Metal-binding</keyword>
<evidence type="ECO:0000256" key="16">
    <source>
        <dbReference type="ARBA" id="ARBA00023014"/>
    </source>
</evidence>
<dbReference type="Proteomes" id="UP000236893">
    <property type="component" value="Unassembled WGS sequence"/>
</dbReference>
<evidence type="ECO:0000256" key="2">
    <source>
        <dbReference type="ARBA" id="ARBA00001966"/>
    </source>
</evidence>
<dbReference type="InterPro" id="IPR003594">
    <property type="entry name" value="HATPase_dom"/>
</dbReference>
<keyword evidence="23" id="KW-1185">Reference proteome</keyword>
<feature type="coiled-coil region" evidence="19">
    <location>
        <begin position="35"/>
        <end position="62"/>
    </location>
</feature>
<dbReference type="GO" id="GO:0046983">
    <property type="term" value="F:protein dimerization activity"/>
    <property type="evidence" value="ECO:0007669"/>
    <property type="project" value="InterPro"/>
</dbReference>
<dbReference type="Pfam" id="PF02518">
    <property type="entry name" value="HATPase_c"/>
    <property type="match status" value="1"/>
</dbReference>
<dbReference type="Gene3D" id="1.20.5.1930">
    <property type="match status" value="1"/>
</dbReference>
<keyword evidence="16" id="KW-0411">Iron-sulfur</keyword>
<comment type="caution">
    <text evidence="22">The sequence shown here is derived from an EMBL/GenBank/DDBJ whole genome shotgun (WGS) entry which is preliminary data.</text>
</comment>
<comment type="cofactor">
    <cofactor evidence="2">
        <name>[4Fe-4S] cluster</name>
        <dbReference type="ChEBI" id="CHEBI:49883"/>
    </cofactor>
</comment>
<evidence type="ECO:0000313" key="23">
    <source>
        <dbReference type="Proteomes" id="UP000236893"/>
    </source>
</evidence>
<dbReference type="EMBL" id="PQVF01000008">
    <property type="protein sequence ID" value="POY35961.1"/>
    <property type="molecule type" value="Genomic_DNA"/>
</dbReference>
<dbReference type="InterPro" id="IPR011712">
    <property type="entry name" value="Sig_transdc_His_kin_sub3_dim/P"/>
</dbReference>
<evidence type="ECO:0000256" key="20">
    <source>
        <dbReference type="SAM" id="Phobius"/>
    </source>
</evidence>
<evidence type="ECO:0000256" key="15">
    <source>
        <dbReference type="ARBA" id="ARBA00023012"/>
    </source>
</evidence>
<keyword evidence="13" id="KW-0067">ATP-binding</keyword>
<evidence type="ECO:0000256" key="19">
    <source>
        <dbReference type="SAM" id="Coils"/>
    </source>
</evidence>
<dbReference type="EC" id="2.7.13.3" evidence="4"/>
<dbReference type="InterPro" id="IPR050482">
    <property type="entry name" value="Sensor_HK_TwoCompSys"/>
</dbReference>
<dbReference type="Gene3D" id="3.30.565.10">
    <property type="entry name" value="Histidine kinase-like ATPase, C-terminal domain"/>
    <property type="match status" value="1"/>
</dbReference>
<evidence type="ECO:0000256" key="3">
    <source>
        <dbReference type="ARBA" id="ARBA00004496"/>
    </source>
</evidence>
<dbReference type="InterPro" id="IPR004358">
    <property type="entry name" value="Sig_transdc_His_kin-like_C"/>
</dbReference>
<dbReference type="PANTHER" id="PTHR24421">
    <property type="entry name" value="NITRATE/NITRITE SENSOR PROTEIN NARX-RELATED"/>
    <property type="match status" value="1"/>
</dbReference>
<dbReference type="GO" id="GO:0005737">
    <property type="term" value="C:cytoplasm"/>
    <property type="evidence" value="ECO:0007669"/>
    <property type="project" value="UniProtKB-SubCell"/>
</dbReference>
<dbReference type="SMART" id="SM00387">
    <property type="entry name" value="HATPase_c"/>
    <property type="match status" value="1"/>
</dbReference>
<dbReference type="GO" id="GO:0005524">
    <property type="term" value="F:ATP binding"/>
    <property type="evidence" value="ECO:0007669"/>
    <property type="project" value="UniProtKB-KW"/>
</dbReference>
<organism evidence="22 23">
    <name type="scientific">Solitalea longa</name>
    <dbReference type="NCBI Taxonomy" id="2079460"/>
    <lineage>
        <taxon>Bacteria</taxon>
        <taxon>Pseudomonadati</taxon>
        <taxon>Bacteroidota</taxon>
        <taxon>Sphingobacteriia</taxon>
        <taxon>Sphingobacteriales</taxon>
        <taxon>Sphingobacteriaceae</taxon>
        <taxon>Solitalea</taxon>
    </lineage>
</organism>
<accession>A0A2S5A043</accession>
<dbReference type="OrthoDB" id="5401121at2"/>
<dbReference type="InterPro" id="IPR005467">
    <property type="entry name" value="His_kinase_dom"/>
</dbReference>
<keyword evidence="11" id="KW-0547">Nucleotide-binding</keyword>
<gene>
    <name evidence="22" type="ORF">C3K47_12195</name>
</gene>
<evidence type="ECO:0000256" key="6">
    <source>
        <dbReference type="ARBA" id="ARBA00022485"/>
    </source>
</evidence>
<dbReference type="GO" id="GO:0051539">
    <property type="term" value="F:4 iron, 4 sulfur cluster binding"/>
    <property type="evidence" value="ECO:0007669"/>
    <property type="project" value="UniProtKB-KW"/>
</dbReference>
<evidence type="ECO:0000256" key="17">
    <source>
        <dbReference type="ARBA" id="ARBA00024827"/>
    </source>
</evidence>
<evidence type="ECO:0000256" key="8">
    <source>
        <dbReference type="ARBA" id="ARBA00022553"/>
    </source>
</evidence>
<evidence type="ECO:0000256" key="13">
    <source>
        <dbReference type="ARBA" id="ARBA00022840"/>
    </source>
</evidence>
<feature type="domain" description="Histidine kinase" evidence="21">
    <location>
        <begin position="58"/>
        <end position="254"/>
    </location>
</feature>
<evidence type="ECO:0000256" key="9">
    <source>
        <dbReference type="ARBA" id="ARBA00022679"/>
    </source>
</evidence>
<dbReference type="AlphaFoldDB" id="A0A2S5A043"/>
<dbReference type="PROSITE" id="PS50109">
    <property type="entry name" value="HIS_KIN"/>
    <property type="match status" value="1"/>
</dbReference>
<dbReference type="InterPro" id="IPR036890">
    <property type="entry name" value="HATPase_C_sf"/>
</dbReference>
<keyword evidence="15" id="KW-0902">Two-component regulatory system</keyword>
<keyword evidence="9" id="KW-0808">Transferase</keyword>
<dbReference type="CDD" id="cd16917">
    <property type="entry name" value="HATPase_UhpB-NarQ-NarX-like"/>
    <property type="match status" value="1"/>
</dbReference>
<evidence type="ECO:0000256" key="1">
    <source>
        <dbReference type="ARBA" id="ARBA00000085"/>
    </source>
</evidence>
<comment type="subcellular location">
    <subcellularLocation>
        <location evidence="3">Cytoplasm</location>
    </subcellularLocation>
</comment>
<dbReference type="GO" id="GO:0046872">
    <property type="term" value="F:metal ion binding"/>
    <property type="evidence" value="ECO:0007669"/>
    <property type="project" value="UniProtKB-KW"/>
</dbReference>
<keyword evidence="8" id="KW-0597">Phosphoprotein</keyword>
<dbReference type="GO" id="GO:0000155">
    <property type="term" value="F:phosphorelay sensor kinase activity"/>
    <property type="evidence" value="ECO:0007669"/>
    <property type="project" value="InterPro"/>
</dbReference>
<keyword evidence="20" id="KW-0812">Transmembrane</keyword>
<evidence type="ECO:0000256" key="7">
    <source>
        <dbReference type="ARBA" id="ARBA00022490"/>
    </source>
</evidence>
<comment type="function">
    <text evidence="17">Member of the two-component regulatory system NreB/NreC involved in the control of dissimilatory nitrate/nitrite reduction in response to oxygen. NreB functions as a direct oxygen sensor histidine kinase which is autophosphorylated, in the absence of oxygen, probably at the conserved histidine residue, and transfers its phosphate group probably to a conserved aspartate residue of NreC. NreB/NreC activates the expression of the nitrate (narGHJI) and nitrite (nir) reductase operons, as well as the putative nitrate transporter gene narT.</text>
</comment>
<feature type="transmembrane region" description="Helical" evidence="20">
    <location>
        <begin position="12"/>
        <end position="33"/>
    </location>
</feature>
<keyword evidence="20" id="KW-0472">Membrane</keyword>
<dbReference type="SUPFAM" id="SSF55874">
    <property type="entry name" value="ATPase domain of HSP90 chaperone/DNA topoisomerase II/histidine kinase"/>
    <property type="match status" value="1"/>
</dbReference>
<evidence type="ECO:0000256" key="14">
    <source>
        <dbReference type="ARBA" id="ARBA00023004"/>
    </source>
</evidence>
<keyword evidence="7" id="KW-0963">Cytoplasm</keyword>
<evidence type="ECO:0000256" key="11">
    <source>
        <dbReference type="ARBA" id="ARBA00022741"/>
    </source>
</evidence>
<keyword evidence="19" id="KW-0175">Coiled coil</keyword>
<evidence type="ECO:0000256" key="5">
    <source>
        <dbReference type="ARBA" id="ARBA00017322"/>
    </source>
</evidence>
<dbReference type="GO" id="GO:0016020">
    <property type="term" value="C:membrane"/>
    <property type="evidence" value="ECO:0007669"/>
    <property type="project" value="InterPro"/>
</dbReference>
<dbReference type="PANTHER" id="PTHR24421:SF10">
    <property type="entry name" value="NITRATE_NITRITE SENSOR PROTEIN NARQ"/>
    <property type="match status" value="1"/>
</dbReference>
<proteinExistence type="predicted"/>
<dbReference type="PRINTS" id="PR00344">
    <property type="entry name" value="BCTRLSENSOR"/>
</dbReference>
<comment type="catalytic activity">
    <reaction evidence="1">
        <text>ATP + protein L-histidine = ADP + protein N-phospho-L-histidine.</text>
        <dbReference type="EC" id="2.7.13.3"/>
    </reaction>
</comment>
<keyword evidence="12 22" id="KW-0418">Kinase</keyword>
<evidence type="ECO:0000256" key="12">
    <source>
        <dbReference type="ARBA" id="ARBA00022777"/>
    </source>
</evidence>
<evidence type="ECO:0000256" key="10">
    <source>
        <dbReference type="ARBA" id="ARBA00022723"/>
    </source>
</evidence>
<protein>
    <recommendedName>
        <fullName evidence="5">Oxygen sensor histidine kinase NreB</fullName>
        <ecNumber evidence="4">2.7.13.3</ecNumber>
    </recommendedName>
    <alternativeName>
        <fullName evidence="18">Nitrogen regulation protein B</fullName>
    </alternativeName>
</protein>
<evidence type="ECO:0000259" key="21">
    <source>
        <dbReference type="PROSITE" id="PS50109"/>
    </source>
</evidence>
<dbReference type="RefSeq" id="WP_103789424.1">
    <property type="nucleotide sequence ID" value="NZ_PQVF01000008.1"/>
</dbReference>
<reference evidence="22 23" key="1">
    <citation type="submission" date="2018-01" db="EMBL/GenBank/DDBJ databases">
        <authorList>
            <person name="Gaut B.S."/>
            <person name="Morton B.R."/>
            <person name="Clegg M.T."/>
            <person name="Duvall M.R."/>
        </authorList>
    </citation>
    <scope>NUCLEOTIDE SEQUENCE [LARGE SCALE GENOMIC DNA]</scope>
    <source>
        <strain evidence="22 23">HR-AV</strain>
    </source>
</reference>
<name>A0A2S5A043_9SPHI</name>
<evidence type="ECO:0000256" key="18">
    <source>
        <dbReference type="ARBA" id="ARBA00030800"/>
    </source>
</evidence>